<dbReference type="STRING" id="8022.A0A060Y7D1"/>
<protein>
    <submittedName>
        <fullName evidence="1">Uncharacterized protein</fullName>
    </submittedName>
</protein>
<dbReference type="Proteomes" id="UP000193380">
    <property type="component" value="Unassembled WGS sequence"/>
</dbReference>
<name>A0A060Y7D1_ONCMY</name>
<organism evidence="1 2">
    <name type="scientific">Oncorhynchus mykiss</name>
    <name type="common">Rainbow trout</name>
    <name type="synonym">Salmo gairdneri</name>
    <dbReference type="NCBI Taxonomy" id="8022"/>
    <lineage>
        <taxon>Eukaryota</taxon>
        <taxon>Metazoa</taxon>
        <taxon>Chordata</taxon>
        <taxon>Craniata</taxon>
        <taxon>Vertebrata</taxon>
        <taxon>Euteleostomi</taxon>
        <taxon>Actinopterygii</taxon>
        <taxon>Neopterygii</taxon>
        <taxon>Teleostei</taxon>
        <taxon>Protacanthopterygii</taxon>
        <taxon>Salmoniformes</taxon>
        <taxon>Salmonidae</taxon>
        <taxon>Salmoninae</taxon>
        <taxon>Oncorhynchus</taxon>
    </lineage>
</organism>
<dbReference type="EMBL" id="FR908166">
    <property type="protein sequence ID" value="CDQ87813.1"/>
    <property type="molecule type" value="Genomic_DNA"/>
</dbReference>
<reference evidence="1" key="1">
    <citation type="journal article" date="2014" name="Nat. Commun.">
        <title>The rainbow trout genome provides novel insights into evolution after whole-genome duplication in vertebrates.</title>
        <authorList>
            <person name="Berthelot C."/>
            <person name="Brunet F."/>
            <person name="Chalopin D."/>
            <person name="Juanchich A."/>
            <person name="Bernard M."/>
            <person name="Noel B."/>
            <person name="Bento P."/>
            <person name="Da Silva C."/>
            <person name="Labadie K."/>
            <person name="Alberti A."/>
            <person name="Aury J.M."/>
            <person name="Louis A."/>
            <person name="Dehais P."/>
            <person name="Bardou P."/>
            <person name="Montfort J."/>
            <person name="Klopp C."/>
            <person name="Cabau C."/>
            <person name="Gaspin C."/>
            <person name="Thorgaard G.H."/>
            <person name="Boussaha M."/>
            <person name="Quillet E."/>
            <person name="Guyomard R."/>
            <person name="Galiana D."/>
            <person name="Bobe J."/>
            <person name="Volff J.N."/>
            <person name="Genet C."/>
            <person name="Wincker P."/>
            <person name="Jaillon O."/>
            <person name="Roest Crollius H."/>
            <person name="Guiguen Y."/>
        </authorList>
    </citation>
    <scope>NUCLEOTIDE SEQUENCE [LARGE SCALE GENOMIC DNA]</scope>
</reference>
<gene>
    <name evidence="1" type="ORF">GSONMT00020481001</name>
</gene>
<proteinExistence type="predicted"/>
<accession>A0A060Y7D1</accession>
<evidence type="ECO:0000313" key="1">
    <source>
        <dbReference type="EMBL" id="CDQ87813.1"/>
    </source>
</evidence>
<dbReference type="AlphaFoldDB" id="A0A060Y7D1"/>
<reference evidence="1" key="2">
    <citation type="submission" date="2014-03" db="EMBL/GenBank/DDBJ databases">
        <authorList>
            <person name="Genoscope - CEA"/>
        </authorList>
    </citation>
    <scope>NUCLEOTIDE SEQUENCE</scope>
</reference>
<dbReference type="PaxDb" id="8022-A0A060Y7D1"/>
<sequence length="37" mass="4337">MSSEEFEKLQEIFKSLYDELKLMPDRLLKCQGGKTNS</sequence>
<evidence type="ECO:0000313" key="2">
    <source>
        <dbReference type="Proteomes" id="UP000193380"/>
    </source>
</evidence>